<accession>A0A9W2YY73</accession>
<evidence type="ECO:0000256" key="5">
    <source>
        <dbReference type="ARBA" id="ARBA00022723"/>
    </source>
</evidence>
<evidence type="ECO:0000256" key="14">
    <source>
        <dbReference type="SAM" id="MobiDB-lite"/>
    </source>
</evidence>
<protein>
    <recommendedName>
        <fullName evidence="10">glycogenin glucosyltransferase</fullName>
        <ecNumber evidence="10">2.4.1.186</ecNumber>
    </recommendedName>
</protein>
<dbReference type="Proteomes" id="UP001165740">
    <property type="component" value="Chromosome 15"/>
</dbReference>
<keyword evidence="6" id="KW-0320">Glycogen biosynthesis</keyword>
<organism evidence="15 16">
    <name type="scientific">Biomphalaria glabrata</name>
    <name type="common">Bloodfluke planorb</name>
    <name type="synonym">Freshwater snail</name>
    <dbReference type="NCBI Taxonomy" id="6526"/>
    <lineage>
        <taxon>Eukaryota</taxon>
        <taxon>Metazoa</taxon>
        <taxon>Spiralia</taxon>
        <taxon>Lophotrochozoa</taxon>
        <taxon>Mollusca</taxon>
        <taxon>Gastropoda</taxon>
        <taxon>Heterobranchia</taxon>
        <taxon>Euthyneura</taxon>
        <taxon>Panpulmonata</taxon>
        <taxon>Hygrophila</taxon>
        <taxon>Lymnaeoidea</taxon>
        <taxon>Planorbidae</taxon>
        <taxon>Biomphalaria</taxon>
    </lineage>
</organism>
<dbReference type="EC" id="2.4.1.186" evidence="10"/>
<keyword evidence="7" id="KW-0325">Glycoprotein</keyword>
<evidence type="ECO:0000256" key="8">
    <source>
        <dbReference type="ARBA" id="ARBA00023211"/>
    </source>
</evidence>
<sequence length="555" mass="61060">MGENRESQEAFVTLATNDTYALGCLVLAHSLRRVGTTRKLVVMVSVGVSDSVRGQLGSVFDQIVPVNVLDSSDTCNLALLGRPDLSVTFTKFHCWRLTQFKKCVFMDADTLVIRNIDDLFDREELSAAPDAGWPDCFNSGVFVFEPSEDTYKKLLDYAVTAGSFDGGDQGLLNLFFKNWATEDIKKHLPFTYNVVSQAFYSYLPAFKQFYDNIKVVHFIGAVKPWHHSFNVTTRTVTPLPSTGHSQEFLQVWWDIFMESVQPYLDPQLTLSFQTQDPPPAPPPPPITQHPEPPPVQETRPPSGLDLYGHSNTRGQPATSMCILYPYVPPRVEEEEPAPGAPSSAEVAVPPVAVVDVPIVYRDYQVLETHYSEEPLSSVNPDLPPAEHYLAQGDLTPHPTPTHGADYRNGTPAVQPEEGLQGSPDIIDNGATAEEEEKRSVESLSDSQAGIVGDLANINLQAGALESLPKKDDRERKLQWEQGQADYMGIDRFDNIKARLDEKISQPNSETKLATGESETKVSTESLLGASSEVEPSTAVQEGGSLEIASGEPVKQ</sequence>
<dbReference type="AlphaFoldDB" id="A0A9W2YY73"/>
<dbReference type="FunFam" id="3.90.550.10:FF:000092">
    <property type="entry name" value="Glycogenin 2"/>
    <property type="match status" value="1"/>
</dbReference>
<dbReference type="OMA" id="HCNEVDE"/>
<evidence type="ECO:0000256" key="12">
    <source>
        <dbReference type="ARBA" id="ARBA00052293"/>
    </source>
</evidence>
<dbReference type="GO" id="GO:0005737">
    <property type="term" value="C:cytoplasm"/>
    <property type="evidence" value="ECO:0007669"/>
    <property type="project" value="UniProtKB-SubCell"/>
</dbReference>
<evidence type="ECO:0000256" key="1">
    <source>
        <dbReference type="ARBA" id="ARBA00001936"/>
    </source>
</evidence>
<feature type="region of interest" description="Disordered" evidence="14">
    <location>
        <begin position="371"/>
        <end position="445"/>
    </location>
</feature>
<proteinExistence type="inferred from homology"/>
<evidence type="ECO:0000256" key="4">
    <source>
        <dbReference type="ARBA" id="ARBA00022679"/>
    </source>
</evidence>
<evidence type="ECO:0000256" key="6">
    <source>
        <dbReference type="ARBA" id="ARBA00023056"/>
    </source>
</evidence>
<dbReference type="GO" id="GO:0008466">
    <property type="term" value="F:glycogenin glucosyltransferase activity"/>
    <property type="evidence" value="ECO:0007669"/>
    <property type="project" value="UniProtKB-EC"/>
</dbReference>
<dbReference type="InterPro" id="IPR050587">
    <property type="entry name" value="GNT1/Glycosyltrans_8"/>
</dbReference>
<dbReference type="GO" id="GO:0005978">
    <property type="term" value="P:glycogen biosynthetic process"/>
    <property type="evidence" value="ECO:0007669"/>
    <property type="project" value="UniProtKB-KW"/>
</dbReference>
<keyword evidence="8" id="KW-0464">Manganese</keyword>
<comment type="cofactor">
    <cofactor evidence="1">
        <name>Mn(2+)</name>
        <dbReference type="ChEBI" id="CHEBI:29035"/>
    </cofactor>
</comment>
<evidence type="ECO:0000256" key="13">
    <source>
        <dbReference type="ARBA" id="ARBA00057883"/>
    </source>
</evidence>
<comment type="catalytic activity">
    <reaction evidence="11">
        <text>[1,4-alpha-D-glucosyl](n)-L-tyrosyl-[glycogenin] + UDP-alpha-D-glucose = [1,4-alpha-D-glucosyl](n+1)-L-tyrosyl-[glycogenin] + UDP + H(+)</text>
        <dbReference type="Rhea" id="RHEA:56560"/>
        <dbReference type="Rhea" id="RHEA-COMP:14606"/>
        <dbReference type="Rhea" id="RHEA-COMP:14607"/>
        <dbReference type="ChEBI" id="CHEBI:15378"/>
        <dbReference type="ChEBI" id="CHEBI:58223"/>
        <dbReference type="ChEBI" id="CHEBI:58885"/>
        <dbReference type="ChEBI" id="CHEBI:140574"/>
        <dbReference type="EC" id="2.4.1.186"/>
    </reaction>
</comment>
<dbReference type="RefSeq" id="XP_055867716.1">
    <property type="nucleotide sequence ID" value="XM_056011741.1"/>
</dbReference>
<evidence type="ECO:0000256" key="3">
    <source>
        <dbReference type="ARBA" id="ARBA00022490"/>
    </source>
</evidence>
<dbReference type="GeneID" id="106069673"/>
<dbReference type="OrthoDB" id="2014201at2759"/>
<evidence type="ECO:0000256" key="10">
    <source>
        <dbReference type="ARBA" id="ARBA00038934"/>
    </source>
</evidence>
<dbReference type="CDD" id="cd02537">
    <property type="entry name" value="GT8_Glycogenin"/>
    <property type="match status" value="1"/>
</dbReference>
<evidence type="ECO:0000256" key="9">
    <source>
        <dbReference type="ARBA" id="ARBA00038162"/>
    </source>
</evidence>
<feature type="region of interest" description="Disordered" evidence="14">
    <location>
        <begin position="500"/>
        <end position="555"/>
    </location>
</feature>
<comment type="subcellular location">
    <subcellularLocation>
        <location evidence="2">Cytoplasm</location>
    </subcellularLocation>
</comment>
<comment type="function">
    <text evidence="13">Self-glucosylating initiator of glycogen synthesis. It catalyzes the formation of a short alpha (1,4)-glucosyl chain covalently attached via a glucose 1-O-tyrosyl linkage to internal tyrosine residues and these chains act as primers for the elongation reaction catalyzed by glycogen synthase.</text>
</comment>
<name>A0A9W2YY73_BIOGL</name>
<comment type="catalytic activity">
    <reaction evidence="12">
        <text>L-tyrosyl-[glycogenin] + UDP-alpha-D-glucose = alpha-D-glucosyl-L-tyrosyl-[glycogenin] + UDP + H(+)</text>
        <dbReference type="Rhea" id="RHEA:23360"/>
        <dbReference type="Rhea" id="RHEA-COMP:14604"/>
        <dbReference type="Rhea" id="RHEA-COMP:14605"/>
        <dbReference type="ChEBI" id="CHEBI:15378"/>
        <dbReference type="ChEBI" id="CHEBI:46858"/>
        <dbReference type="ChEBI" id="CHEBI:58223"/>
        <dbReference type="ChEBI" id="CHEBI:58885"/>
        <dbReference type="ChEBI" id="CHEBI:140573"/>
        <dbReference type="EC" id="2.4.1.186"/>
    </reaction>
</comment>
<gene>
    <name evidence="16" type="primary">LOC106069673</name>
</gene>
<feature type="compositionally biased region" description="Pro residues" evidence="14">
    <location>
        <begin position="276"/>
        <end position="295"/>
    </location>
</feature>
<keyword evidence="15" id="KW-1185">Reference proteome</keyword>
<evidence type="ECO:0000313" key="16">
    <source>
        <dbReference type="RefSeq" id="XP_055867716.1"/>
    </source>
</evidence>
<dbReference type="Pfam" id="PF01501">
    <property type="entry name" value="Glyco_transf_8"/>
    <property type="match status" value="2"/>
</dbReference>
<dbReference type="InterPro" id="IPR029044">
    <property type="entry name" value="Nucleotide-diphossugar_trans"/>
</dbReference>
<keyword evidence="5" id="KW-0479">Metal-binding</keyword>
<dbReference type="InterPro" id="IPR002495">
    <property type="entry name" value="Glyco_trans_8"/>
</dbReference>
<evidence type="ECO:0000313" key="15">
    <source>
        <dbReference type="Proteomes" id="UP001165740"/>
    </source>
</evidence>
<keyword evidence="3" id="KW-0963">Cytoplasm</keyword>
<comment type="similarity">
    <text evidence="9">Belongs to the glycosyltransferase 8 family. Glycogenin subfamily.</text>
</comment>
<keyword evidence="4" id="KW-0808">Transferase</keyword>
<evidence type="ECO:0000256" key="11">
    <source>
        <dbReference type="ARBA" id="ARBA00050886"/>
    </source>
</evidence>
<dbReference type="GO" id="GO:0046872">
    <property type="term" value="F:metal ion binding"/>
    <property type="evidence" value="ECO:0007669"/>
    <property type="project" value="UniProtKB-KW"/>
</dbReference>
<dbReference type="SUPFAM" id="SSF53448">
    <property type="entry name" value="Nucleotide-diphospho-sugar transferases"/>
    <property type="match status" value="1"/>
</dbReference>
<evidence type="ECO:0000256" key="7">
    <source>
        <dbReference type="ARBA" id="ARBA00023180"/>
    </source>
</evidence>
<evidence type="ECO:0000256" key="2">
    <source>
        <dbReference type="ARBA" id="ARBA00004496"/>
    </source>
</evidence>
<reference evidence="16" key="1">
    <citation type="submission" date="2025-08" db="UniProtKB">
        <authorList>
            <consortium name="RefSeq"/>
        </authorList>
    </citation>
    <scope>IDENTIFICATION</scope>
</reference>
<feature type="region of interest" description="Disordered" evidence="14">
    <location>
        <begin position="270"/>
        <end position="314"/>
    </location>
</feature>
<dbReference type="Gene3D" id="3.90.550.10">
    <property type="entry name" value="Spore Coat Polysaccharide Biosynthesis Protein SpsA, Chain A"/>
    <property type="match status" value="1"/>
</dbReference>
<dbReference type="PANTHER" id="PTHR11183">
    <property type="entry name" value="GLYCOGENIN SUBFAMILY MEMBER"/>
    <property type="match status" value="1"/>
</dbReference>